<dbReference type="Gene3D" id="3.40.250.10">
    <property type="entry name" value="Rhodanese-like domain"/>
    <property type="match status" value="1"/>
</dbReference>
<dbReference type="Pfam" id="PF02391">
    <property type="entry name" value="MoaE"/>
    <property type="match status" value="1"/>
</dbReference>
<dbReference type="CDD" id="cd00757">
    <property type="entry name" value="ThiF_MoeB_HesA_family"/>
    <property type="match status" value="1"/>
</dbReference>
<dbReference type="InterPro" id="IPR036873">
    <property type="entry name" value="Rhodanese-like_dom_sf"/>
</dbReference>
<reference evidence="13 14" key="1">
    <citation type="journal article" date="2015" name="Antonie Van Leeuwenhoek">
        <title>A phylogenomic and molecular marker based taxonomic framework for the order Xanthomonadales: proposal to transfer the families Algiphilaceae and Solimonadaceae to the order Nevskiales ord. nov. and to create a new family within the order Xanthomonadales, the family Rhodanobacteraceae fam. nov., containing the genus Rhodanobacter and its closest relatives.</title>
        <authorList>
            <person name="Naushad S."/>
            <person name="Adeolu M."/>
            <person name="Wong S."/>
            <person name="Sohail M."/>
            <person name="Schellhorn H.E."/>
            <person name="Gupta R.S."/>
        </authorList>
    </citation>
    <scope>NUCLEOTIDE SEQUENCE [LARGE SCALE GENOMIC DNA]</scope>
    <source>
        <strain evidence="13 14">DSM 16301</strain>
    </source>
</reference>
<dbReference type="UniPathway" id="UPA00344"/>
<dbReference type="InterPro" id="IPR003448">
    <property type="entry name" value="Mopterin_biosynth_MoaE"/>
</dbReference>
<accession>A0A0G9H7W2</accession>
<dbReference type="Pfam" id="PF00581">
    <property type="entry name" value="Rhodanese"/>
    <property type="match status" value="1"/>
</dbReference>
<dbReference type="GO" id="GO:0008641">
    <property type="term" value="F:ubiquitin-like modifier activating enzyme activity"/>
    <property type="evidence" value="ECO:0007669"/>
    <property type="project" value="InterPro"/>
</dbReference>
<dbReference type="Gene3D" id="3.90.1170.40">
    <property type="entry name" value="Molybdopterin biosynthesis MoaE subunit"/>
    <property type="match status" value="1"/>
</dbReference>
<dbReference type="GO" id="GO:0030366">
    <property type="term" value="F:molybdopterin synthase activity"/>
    <property type="evidence" value="ECO:0007669"/>
    <property type="project" value="UniProtKB-EC"/>
</dbReference>
<dbReference type="PROSITE" id="PS50206">
    <property type="entry name" value="RHODANESE_3"/>
    <property type="match status" value="1"/>
</dbReference>
<feature type="domain" description="Rhodanese" evidence="12">
    <location>
        <begin position="432"/>
        <end position="515"/>
    </location>
</feature>
<dbReference type="STRING" id="1440762.Y882_03375"/>
<dbReference type="GO" id="GO:0006777">
    <property type="term" value="P:Mo-molybdopterin cofactor biosynthetic process"/>
    <property type="evidence" value="ECO:0007669"/>
    <property type="project" value="InterPro"/>
</dbReference>
<dbReference type="InterPro" id="IPR045886">
    <property type="entry name" value="ThiF/MoeB/HesA"/>
</dbReference>
<dbReference type="CDD" id="cd00158">
    <property type="entry name" value="RHOD"/>
    <property type="match status" value="1"/>
</dbReference>
<dbReference type="SMART" id="SM00450">
    <property type="entry name" value="RHOD"/>
    <property type="match status" value="1"/>
</dbReference>
<dbReference type="FunFam" id="3.40.50.720:FF:000080">
    <property type="entry name" value="Thiazole biosynthesis adenylyltransferase ThiF"/>
    <property type="match status" value="1"/>
</dbReference>
<evidence type="ECO:0000256" key="9">
    <source>
        <dbReference type="ARBA" id="ARBA00030781"/>
    </source>
</evidence>
<comment type="subunit">
    <text evidence="6">Heterotetramer of 2 MoaD subunits and 2 MoaE subunits. Also stable as homodimer. The enzyme changes between these two forms during catalysis.</text>
</comment>
<evidence type="ECO:0000313" key="13">
    <source>
        <dbReference type="EMBL" id="KLD65329.1"/>
    </source>
</evidence>
<organism evidence="13 14">
    <name type="scientific">Dyella japonica DSM 16301</name>
    <dbReference type="NCBI Taxonomy" id="1440762"/>
    <lineage>
        <taxon>Bacteria</taxon>
        <taxon>Pseudomonadati</taxon>
        <taxon>Pseudomonadota</taxon>
        <taxon>Gammaproteobacteria</taxon>
        <taxon>Lysobacterales</taxon>
        <taxon>Rhodanobacteraceae</taxon>
        <taxon>Dyella</taxon>
    </lineage>
</organism>
<dbReference type="PANTHER" id="PTHR10953:SF102">
    <property type="entry name" value="ADENYLYLTRANSFERASE AND SULFURTRANSFERASE MOCS3"/>
    <property type="match status" value="1"/>
</dbReference>
<dbReference type="RefSeq" id="WP_046970457.1">
    <property type="nucleotide sequence ID" value="NZ_JPLA01000008.1"/>
</dbReference>
<dbReference type="EC" id="2.8.1.12" evidence="4"/>
<dbReference type="GO" id="GO:0008146">
    <property type="term" value="F:sulfotransferase activity"/>
    <property type="evidence" value="ECO:0007669"/>
    <property type="project" value="TreeGrafter"/>
</dbReference>
<dbReference type="Pfam" id="PF00899">
    <property type="entry name" value="ThiF"/>
    <property type="match status" value="1"/>
</dbReference>
<comment type="similarity">
    <text evidence="2">Belongs to the MoaE family.</text>
</comment>
<dbReference type="SUPFAM" id="SSF69572">
    <property type="entry name" value="Activating enzymes of the ubiquitin-like proteins"/>
    <property type="match status" value="1"/>
</dbReference>
<comment type="catalytic activity">
    <reaction evidence="11">
        <text>2 [molybdopterin-synthase sulfur-carrier protein]-C-terminal-Gly-aminoethanethioate + cyclic pyranopterin phosphate + H2O = molybdopterin + 2 [molybdopterin-synthase sulfur-carrier protein]-C-terminal Gly-Gly + 2 H(+)</text>
        <dbReference type="Rhea" id="RHEA:26333"/>
        <dbReference type="Rhea" id="RHEA-COMP:12202"/>
        <dbReference type="Rhea" id="RHEA-COMP:19907"/>
        <dbReference type="ChEBI" id="CHEBI:15377"/>
        <dbReference type="ChEBI" id="CHEBI:15378"/>
        <dbReference type="ChEBI" id="CHEBI:58698"/>
        <dbReference type="ChEBI" id="CHEBI:59648"/>
        <dbReference type="ChEBI" id="CHEBI:90778"/>
        <dbReference type="ChEBI" id="CHEBI:232372"/>
        <dbReference type="EC" id="2.8.1.12"/>
    </reaction>
</comment>
<evidence type="ECO:0000256" key="11">
    <source>
        <dbReference type="ARBA" id="ARBA00049878"/>
    </source>
</evidence>
<dbReference type="GO" id="GO:0004792">
    <property type="term" value="F:thiosulfate-cyanide sulfurtransferase activity"/>
    <property type="evidence" value="ECO:0007669"/>
    <property type="project" value="TreeGrafter"/>
</dbReference>
<evidence type="ECO:0000256" key="4">
    <source>
        <dbReference type="ARBA" id="ARBA00011950"/>
    </source>
</evidence>
<dbReference type="SUPFAM" id="SSF54690">
    <property type="entry name" value="Molybdopterin synthase subunit MoaE"/>
    <property type="match status" value="1"/>
</dbReference>
<dbReference type="AlphaFoldDB" id="A0A0G9H7W2"/>
<evidence type="ECO:0000313" key="14">
    <source>
        <dbReference type="Proteomes" id="UP000035481"/>
    </source>
</evidence>
<evidence type="ECO:0000256" key="5">
    <source>
        <dbReference type="ARBA" id="ARBA00013858"/>
    </source>
</evidence>
<dbReference type="OrthoDB" id="9803224at2"/>
<protein>
    <recommendedName>
        <fullName evidence="5">Molybdopterin synthase catalytic subunit</fullName>
        <ecNumber evidence="4">2.8.1.12</ecNumber>
    </recommendedName>
    <alternativeName>
        <fullName evidence="9">MPT synthase subunit 2</fullName>
    </alternativeName>
    <alternativeName>
        <fullName evidence="7">Molybdenum cofactor biosynthesis protein E</fullName>
    </alternativeName>
    <alternativeName>
        <fullName evidence="8">Molybdopterin-converting factor large subunit</fullName>
    </alternativeName>
    <alternativeName>
        <fullName evidence="10">Molybdopterin-converting factor subunit 2</fullName>
    </alternativeName>
</protein>
<comment type="caution">
    <text evidence="13">The sequence shown here is derived from an EMBL/GenBank/DDBJ whole genome shotgun (WGS) entry which is preliminary data.</text>
</comment>
<evidence type="ECO:0000256" key="1">
    <source>
        <dbReference type="ARBA" id="ARBA00005046"/>
    </source>
</evidence>
<evidence type="ECO:0000256" key="6">
    <source>
        <dbReference type="ARBA" id="ARBA00026066"/>
    </source>
</evidence>
<dbReference type="InterPro" id="IPR000594">
    <property type="entry name" value="ThiF_NAD_FAD-bd"/>
</dbReference>
<evidence type="ECO:0000256" key="2">
    <source>
        <dbReference type="ARBA" id="ARBA00005426"/>
    </source>
</evidence>
<comment type="similarity">
    <text evidence="3">Belongs to the HesA/MoeB/ThiF family.</text>
</comment>
<evidence type="ECO:0000256" key="10">
    <source>
        <dbReference type="ARBA" id="ARBA00032474"/>
    </source>
</evidence>
<comment type="pathway">
    <text evidence="1">Cofactor biosynthesis; molybdopterin biosynthesis.</text>
</comment>
<proteinExistence type="inferred from homology"/>
<evidence type="ECO:0000256" key="7">
    <source>
        <dbReference type="ARBA" id="ARBA00029745"/>
    </source>
</evidence>
<dbReference type="PATRIC" id="fig|1440762.4.peg.3622"/>
<dbReference type="SUPFAM" id="SSF52821">
    <property type="entry name" value="Rhodanese/Cell cycle control phosphatase"/>
    <property type="match status" value="1"/>
</dbReference>
<dbReference type="GO" id="GO:0016779">
    <property type="term" value="F:nucleotidyltransferase activity"/>
    <property type="evidence" value="ECO:0007669"/>
    <property type="project" value="TreeGrafter"/>
</dbReference>
<dbReference type="InterPro" id="IPR001763">
    <property type="entry name" value="Rhodanese-like_dom"/>
</dbReference>
<dbReference type="Proteomes" id="UP000035481">
    <property type="component" value="Unassembled WGS sequence"/>
</dbReference>
<name>A0A0G9H7W2_9GAMM</name>
<gene>
    <name evidence="13" type="ORF">Y882_03375</name>
</gene>
<dbReference type="InterPro" id="IPR035985">
    <property type="entry name" value="Ubiquitin-activating_enz"/>
</dbReference>
<dbReference type="Gene3D" id="3.40.50.720">
    <property type="entry name" value="NAD(P)-binding Rossmann-like Domain"/>
    <property type="match status" value="1"/>
</dbReference>
<dbReference type="EMBL" id="JPLA01000008">
    <property type="protein sequence ID" value="KLD65329.1"/>
    <property type="molecule type" value="Genomic_DNA"/>
</dbReference>
<evidence type="ECO:0000256" key="8">
    <source>
        <dbReference type="ARBA" id="ARBA00030407"/>
    </source>
</evidence>
<sequence length="516" mass="55790">MSRFELFSTVVDTNGQRDRLRHPASGGYCAFEGWVRNSNEGREVDGLSYEAYAELAIAEGERIVAEAIERYGVTDARCVHRTGDLKIGDMAVWVGASAPHRDEAFRACRYIIDEIKHRLPIWKKEHYVTGESDWVACTHVYREHEHEGHQHHHHAHAAPFVPDYSRQTRLREVGEAGQAKLAASRVLVIGAGGLGCPVISYLAGAGIGTLGIVDGDRLDASNLHRQTMYDAQDIGELKAELASRRVAALNPTVQVQVWTQPLDAGNAVDVFRQFDLVIECTDDMRSRYLSSDAAVISGTPLILASIYQYEGQLQFVAAKPGAPCLRCLWPQEPSPESVGSCVLSGVLGPVPGVLGAMQANEALKYLLGLPQPHAGALSLVNLIDLSIQHLPIDAAGGCAAHGGCVEVARRALARSVDEREIDLVFDRLDDAIAAGYRLVDVREADELVSDPMPVAGAMHVPSAQVAERAGEFIDGRYLLVCASGRRSGHAARLLRGEGVQNVYSLAGGLHALRVPG</sequence>
<dbReference type="CDD" id="cd00756">
    <property type="entry name" value="MoaE"/>
    <property type="match status" value="1"/>
</dbReference>
<evidence type="ECO:0000256" key="3">
    <source>
        <dbReference type="ARBA" id="ARBA00009919"/>
    </source>
</evidence>
<evidence type="ECO:0000259" key="12">
    <source>
        <dbReference type="PROSITE" id="PS50206"/>
    </source>
</evidence>
<dbReference type="InterPro" id="IPR036563">
    <property type="entry name" value="MoaE_sf"/>
</dbReference>
<dbReference type="PANTHER" id="PTHR10953">
    <property type="entry name" value="UBIQUITIN-ACTIVATING ENZYME E1"/>
    <property type="match status" value="1"/>
</dbReference>
<dbReference type="GO" id="GO:0005829">
    <property type="term" value="C:cytosol"/>
    <property type="evidence" value="ECO:0007669"/>
    <property type="project" value="TreeGrafter"/>
</dbReference>